<sequence>MINNRTSQSIGFALAALAVNAQNPAGAAGFSLPEASTAGLGTANAMVANPNETGAFPYNPAAMGFHDASSLAAGTILIGPSFSVDTASGDHDSQGADWLAGPMLQGMFKLNDQWRLGLGLTAPFGLETRWEDGTFPAVSTLPPPRNLPRGHPTASKLEILDFSPTATYRITDDLSLAAGLDVYWAKTAQLNSTAGQLSGDGTGLGFNLSALYRQGPWSLGAAFRSSATLSLEGDYAPLSQTLVTMGRLAPAQSAELDVNLPWRLQIGARYAFNDRLAVEFDVTRTGWSEFRNLKIEGKKTGTLIFNDANNWDDANAYRLGATYQLRPATQLRVGYSYDETGQGDDHFSARVPDNDRHLFSIGLAQTLGQGYSVEAGYMYVVARDRDYRGGTHYVPGGDLNGTDALNGDYSMDAHLLGVEIVKVF</sequence>
<keyword evidence="4" id="KW-0812">Transmembrane</keyword>
<reference evidence="9 10" key="1">
    <citation type="submission" date="2012-06" db="EMBL/GenBank/DDBJ databases">
        <title>Complete sequence of Thiocystis violascens DSM 198.</title>
        <authorList>
            <consortium name="US DOE Joint Genome Institute"/>
            <person name="Lucas S."/>
            <person name="Han J."/>
            <person name="Lapidus A."/>
            <person name="Cheng J.-F."/>
            <person name="Goodwin L."/>
            <person name="Pitluck S."/>
            <person name="Peters L."/>
            <person name="Ovchinnikova G."/>
            <person name="Teshima H."/>
            <person name="Detter J.C."/>
            <person name="Han C."/>
            <person name="Tapia R."/>
            <person name="Land M."/>
            <person name="Hauser L."/>
            <person name="Kyrpides N."/>
            <person name="Ivanova N."/>
            <person name="Pagani I."/>
            <person name="Vogl K."/>
            <person name="Liu Z."/>
            <person name="Frigaard N.-U."/>
            <person name="Bryant D."/>
            <person name="Woyke T."/>
        </authorList>
    </citation>
    <scope>NUCLEOTIDE SEQUENCE [LARGE SCALE GENOMIC DNA]</scope>
    <source>
        <strain evidence="10">ATCC 17096 / DSM 198 / 6111</strain>
    </source>
</reference>
<keyword evidence="5 8" id="KW-0732">Signal</keyword>
<dbReference type="InterPro" id="IPR005017">
    <property type="entry name" value="OMPP1/FadL/TodX"/>
</dbReference>
<proteinExistence type="inferred from homology"/>
<comment type="similarity">
    <text evidence="2">Belongs to the OmpP1/FadL family.</text>
</comment>
<dbReference type="PANTHER" id="PTHR35093">
    <property type="entry name" value="OUTER MEMBRANE PROTEIN NMB0088-RELATED"/>
    <property type="match status" value="1"/>
</dbReference>
<comment type="subcellular location">
    <subcellularLocation>
        <location evidence="1">Cell outer membrane</location>
        <topology evidence="1">Multi-pass membrane protein</topology>
    </subcellularLocation>
</comment>
<accession>I3YAT8</accession>
<keyword evidence="3" id="KW-1134">Transmembrane beta strand</keyword>
<feature type="chain" id="PRO_5003683052" evidence="8">
    <location>
        <begin position="28"/>
        <end position="424"/>
    </location>
</feature>
<keyword evidence="10" id="KW-1185">Reference proteome</keyword>
<dbReference type="PANTHER" id="PTHR35093:SF8">
    <property type="entry name" value="OUTER MEMBRANE PROTEIN NMB0088-RELATED"/>
    <property type="match status" value="1"/>
</dbReference>
<gene>
    <name evidence="9" type="ordered locus">Thivi_2156</name>
</gene>
<name>I3YAT8_THIV6</name>
<evidence type="ECO:0000256" key="5">
    <source>
        <dbReference type="ARBA" id="ARBA00022729"/>
    </source>
</evidence>
<evidence type="ECO:0000256" key="3">
    <source>
        <dbReference type="ARBA" id="ARBA00022452"/>
    </source>
</evidence>
<dbReference type="SUPFAM" id="SSF56935">
    <property type="entry name" value="Porins"/>
    <property type="match status" value="1"/>
</dbReference>
<evidence type="ECO:0000256" key="1">
    <source>
        <dbReference type="ARBA" id="ARBA00004571"/>
    </source>
</evidence>
<dbReference type="STRING" id="765911.Thivi_2156"/>
<dbReference type="KEGG" id="tvi:Thivi_2156"/>
<feature type="signal peptide" evidence="8">
    <location>
        <begin position="1"/>
        <end position="27"/>
    </location>
</feature>
<evidence type="ECO:0000256" key="7">
    <source>
        <dbReference type="ARBA" id="ARBA00023237"/>
    </source>
</evidence>
<evidence type="ECO:0000313" key="9">
    <source>
        <dbReference type="EMBL" id="AFL74106.1"/>
    </source>
</evidence>
<dbReference type="HOGENOM" id="CLU_035981_2_1_6"/>
<organism evidence="9 10">
    <name type="scientific">Thiocystis violascens (strain ATCC 17096 / DSM 198 / 6111)</name>
    <name type="common">Chromatium violascens</name>
    <dbReference type="NCBI Taxonomy" id="765911"/>
    <lineage>
        <taxon>Bacteria</taxon>
        <taxon>Pseudomonadati</taxon>
        <taxon>Pseudomonadota</taxon>
        <taxon>Gammaproteobacteria</taxon>
        <taxon>Chromatiales</taxon>
        <taxon>Chromatiaceae</taxon>
        <taxon>Thiocystis</taxon>
    </lineage>
</organism>
<protein>
    <submittedName>
        <fullName evidence="9">Long-chain fatty acid transport protein</fullName>
    </submittedName>
</protein>
<evidence type="ECO:0000256" key="8">
    <source>
        <dbReference type="SAM" id="SignalP"/>
    </source>
</evidence>
<dbReference type="OrthoDB" id="19849at2"/>
<dbReference type="Pfam" id="PF03349">
    <property type="entry name" value="Toluene_X"/>
    <property type="match status" value="1"/>
</dbReference>
<keyword evidence="6" id="KW-0472">Membrane</keyword>
<dbReference type="EMBL" id="CP003154">
    <property type="protein sequence ID" value="AFL74106.1"/>
    <property type="molecule type" value="Genomic_DNA"/>
</dbReference>
<keyword evidence="7" id="KW-0998">Cell outer membrane</keyword>
<dbReference type="eggNOG" id="COG2067">
    <property type="taxonomic scope" value="Bacteria"/>
</dbReference>
<dbReference type="AlphaFoldDB" id="I3YAT8"/>
<dbReference type="Proteomes" id="UP000006062">
    <property type="component" value="Chromosome"/>
</dbReference>
<evidence type="ECO:0000313" key="10">
    <source>
        <dbReference type="Proteomes" id="UP000006062"/>
    </source>
</evidence>
<evidence type="ECO:0000256" key="6">
    <source>
        <dbReference type="ARBA" id="ARBA00023136"/>
    </source>
</evidence>
<dbReference type="GO" id="GO:0009279">
    <property type="term" value="C:cell outer membrane"/>
    <property type="evidence" value="ECO:0007669"/>
    <property type="project" value="UniProtKB-SubCell"/>
</dbReference>
<dbReference type="Gene3D" id="2.40.160.60">
    <property type="entry name" value="Outer membrane protein transport protein (OMPP1/FadL/TodX)"/>
    <property type="match status" value="1"/>
</dbReference>
<evidence type="ECO:0000256" key="2">
    <source>
        <dbReference type="ARBA" id="ARBA00008163"/>
    </source>
</evidence>
<dbReference type="RefSeq" id="WP_014778556.1">
    <property type="nucleotide sequence ID" value="NC_018012.1"/>
</dbReference>
<evidence type="ECO:0000256" key="4">
    <source>
        <dbReference type="ARBA" id="ARBA00022692"/>
    </source>
</evidence>
<dbReference type="GO" id="GO:0015483">
    <property type="term" value="F:long-chain fatty acid transporting porin activity"/>
    <property type="evidence" value="ECO:0007669"/>
    <property type="project" value="TreeGrafter"/>
</dbReference>